<dbReference type="GO" id="GO:0004867">
    <property type="term" value="F:serine-type endopeptidase inhibitor activity"/>
    <property type="evidence" value="ECO:0007669"/>
    <property type="project" value="UniProtKB-KW"/>
</dbReference>
<evidence type="ECO:0000256" key="2">
    <source>
        <dbReference type="ARBA" id="ARBA00022690"/>
    </source>
</evidence>
<dbReference type="Gene3D" id="2.30.39.10">
    <property type="entry name" value="Alpha-1-antitrypsin, domain 1"/>
    <property type="match status" value="1"/>
</dbReference>
<dbReference type="Pfam" id="PF00079">
    <property type="entry name" value="Serpin"/>
    <property type="match status" value="1"/>
</dbReference>
<dbReference type="InterPro" id="IPR000215">
    <property type="entry name" value="Serpin_fam"/>
</dbReference>
<dbReference type="InterPro" id="IPR036186">
    <property type="entry name" value="Serpin_sf"/>
</dbReference>
<keyword evidence="7" id="KW-1185">Reference proteome</keyword>
<sequence>MPIPKLTVGQKQCDAMLTLQSCVLNKLEQCENNIVDSMFTFIRNQKLCPCWLLPLLCLALSLSPLVRSSDVTMADAAHQEFARRLALFSINVYEQLSAQKSGQNVVFSPFSIQTCAAMARLGAEGETATQLDNGLGLASSDAGQIAQSFHQVLAAYQDSQVLRIANKIFVMEGYPLRQEFDQLLTKQFLSGAQSVNFAKSAEAAATINGWVEQRTNHLIKDLVPASALDANSRLVLVNAIHFKGTWQHQFPKHATRPDTFHLDAARSVQVPMMSLKERFRYAELPALDASALELPYKDSDLSMLIVLPNSRTGLSALEEKLRATPLSQITQALHKTQVIVKLPKFKAEFQVELTDVFRQLGMSKMFSDQAEFGKMLQSPEPLKVSAIIHKAFIDVNEEGTEAAAATGMVMRNKRAITSLEEPAEFLADHPFTYALVHEEDLPLFWGSVVRLEESDFVSSEHDEL</sequence>
<dbReference type="InterPro" id="IPR009832">
    <property type="entry name" value="DUF1397"/>
</dbReference>
<dbReference type="PANTHER" id="PTHR11461:SF211">
    <property type="entry name" value="GH10112P-RELATED"/>
    <property type="match status" value="1"/>
</dbReference>
<dbReference type="InterPro" id="IPR042185">
    <property type="entry name" value="Serpin_sf_2"/>
</dbReference>
<comment type="caution">
    <text evidence="6">The sequence shown here is derived from an EMBL/GenBank/DDBJ whole genome shotgun (WGS) entry which is preliminary data.</text>
</comment>
<feature type="domain" description="Serpin" evidence="5">
    <location>
        <begin position="90"/>
        <end position="451"/>
    </location>
</feature>
<gene>
    <name evidence="6" type="ORF">M5D96_010029</name>
</gene>
<evidence type="ECO:0000256" key="3">
    <source>
        <dbReference type="ARBA" id="ARBA00022900"/>
    </source>
</evidence>
<protein>
    <recommendedName>
        <fullName evidence="5">Serpin domain-containing protein</fullName>
    </recommendedName>
</protein>
<keyword evidence="2" id="KW-0646">Protease inhibitor</keyword>
<dbReference type="FunFam" id="2.30.39.10:FF:000019">
    <property type="entry name" value="Serpin 4"/>
    <property type="match status" value="1"/>
</dbReference>
<dbReference type="GO" id="GO:0005615">
    <property type="term" value="C:extracellular space"/>
    <property type="evidence" value="ECO:0007669"/>
    <property type="project" value="InterPro"/>
</dbReference>
<reference evidence="6" key="1">
    <citation type="journal article" date="2023" name="Genome Biol. Evol.">
        <title>Long-read-based Genome Assembly of Drosophila gunungcola Reveals Fewer Chemosensory Genes in Flower-breeding Species.</title>
        <authorList>
            <person name="Negi A."/>
            <person name="Liao B.Y."/>
            <person name="Yeh S.D."/>
        </authorList>
    </citation>
    <scope>NUCLEOTIDE SEQUENCE</scope>
    <source>
        <strain evidence="6">Sukarami</strain>
    </source>
</reference>
<evidence type="ECO:0000256" key="1">
    <source>
        <dbReference type="ARBA" id="ARBA00009500"/>
    </source>
</evidence>
<organism evidence="6 7">
    <name type="scientific">Drosophila gunungcola</name>
    <name type="common">fruit fly</name>
    <dbReference type="NCBI Taxonomy" id="103775"/>
    <lineage>
        <taxon>Eukaryota</taxon>
        <taxon>Metazoa</taxon>
        <taxon>Ecdysozoa</taxon>
        <taxon>Arthropoda</taxon>
        <taxon>Hexapoda</taxon>
        <taxon>Insecta</taxon>
        <taxon>Pterygota</taxon>
        <taxon>Neoptera</taxon>
        <taxon>Endopterygota</taxon>
        <taxon>Diptera</taxon>
        <taxon>Brachycera</taxon>
        <taxon>Muscomorpha</taxon>
        <taxon>Ephydroidea</taxon>
        <taxon>Drosophilidae</taxon>
        <taxon>Drosophila</taxon>
        <taxon>Sophophora</taxon>
    </lineage>
</organism>
<dbReference type="PANTHER" id="PTHR11461">
    <property type="entry name" value="SERINE PROTEASE INHIBITOR, SERPIN"/>
    <property type="match status" value="1"/>
</dbReference>
<dbReference type="InterPro" id="IPR042178">
    <property type="entry name" value="Serpin_sf_1"/>
</dbReference>
<dbReference type="Gene3D" id="3.30.497.10">
    <property type="entry name" value="Antithrombin, subunit I, domain 2"/>
    <property type="match status" value="1"/>
</dbReference>
<evidence type="ECO:0000313" key="6">
    <source>
        <dbReference type="EMBL" id="KAI8037278.1"/>
    </source>
</evidence>
<accession>A0A9P9YHX4</accession>
<proteinExistence type="inferred from homology"/>
<evidence type="ECO:0000256" key="4">
    <source>
        <dbReference type="RuleBase" id="RU000411"/>
    </source>
</evidence>
<dbReference type="Pfam" id="PF07165">
    <property type="entry name" value="DUF1397"/>
    <property type="match status" value="1"/>
</dbReference>
<comment type="similarity">
    <text evidence="1 4">Belongs to the serpin family.</text>
</comment>
<dbReference type="Proteomes" id="UP001059596">
    <property type="component" value="Unassembled WGS sequence"/>
</dbReference>
<name>A0A9P9YHX4_9MUSC</name>
<dbReference type="InterPro" id="IPR023796">
    <property type="entry name" value="Serpin_dom"/>
</dbReference>
<keyword evidence="3" id="KW-0722">Serine protease inhibitor</keyword>
<dbReference type="SMART" id="SM00093">
    <property type="entry name" value="SERPIN"/>
    <property type="match status" value="1"/>
</dbReference>
<dbReference type="SUPFAM" id="SSF56574">
    <property type="entry name" value="Serpins"/>
    <property type="match status" value="1"/>
</dbReference>
<evidence type="ECO:0000259" key="5">
    <source>
        <dbReference type="SMART" id="SM00093"/>
    </source>
</evidence>
<dbReference type="AlphaFoldDB" id="A0A9P9YHX4"/>
<dbReference type="CDD" id="cd19601">
    <property type="entry name" value="serpin42Da-like"/>
    <property type="match status" value="1"/>
</dbReference>
<evidence type="ECO:0000313" key="7">
    <source>
        <dbReference type="Proteomes" id="UP001059596"/>
    </source>
</evidence>
<dbReference type="EMBL" id="JAMKOV010000013">
    <property type="protein sequence ID" value="KAI8037278.1"/>
    <property type="molecule type" value="Genomic_DNA"/>
</dbReference>